<dbReference type="GO" id="GO:0000151">
    <property type="term" value="C:ubiquitin ligase complex"/>
    <property type="evidence" value="ECO:0007669"/>
    <property type="project" value="TreeGrafter"/>
</dbReference>
<dbReference type="EMBL" id="HACG01008022">
    <property type="protein sequence ID" value="CEK54887.1"/>
    <property type="molecule type" value="Transcribed_RNA"/>
</dbReference>
<dbReference type="PANTHER" id="PTHR21497:SF39">
    <property type="entry name" value="E3 UBIQUITIN-PROTEIN LIGASE UBR3"/>
    <property type="match status" value="1"/>
</dbReference>
<accession>A0A0B6YFA7</accession>
<dbReference type="GO" id="GO:0016567">
    <property type="term" value="P:protein ubiquitination"/>
    <property type="evidence" value="ECO:0007669"/>
    <property type="project" value="UniProtKB-UniRule"/>
</dbReference>
<dbReference type="GO" id="GO:0061630">
    <property type="term" value="F:ubiquitin protein ligase activity"/>
    <property type="evidence" value="ECO:0007669"/>
    <property type="project" value="UniProtKB-UniRule"/>
</dbReference>
<protein>
    <recommendedName>
        <fullName evidence="1">E3 ubiquitin-protein ligase</fullName>
        <ecNumber evidence="1">2.3.2.27</ecNumber>
    </recommendedName>
</protein>
<evidence type="ECO:0000256" key="1">
    <source>
        <dbReference type="RuleBase" id="RU366018"/>
    </source>
</evidence>
<sequence>HYSRISVVLIDAQARSAVANRIVHISVQLFSNEHLAVYLTENHNLLLTIILSLANMIQSIRVPSSLEDPDMKSNFHHVVNCEHKIMKNHCYWPVVS</sequence>
<comment type="similarity">
    <text evidence="1">Belongs to the E3 ubiquitin-protein ligase UBR1-like family.</text>
</comment>
<reference evidence="2" key="1">
    <citation type="submission" date="2014-12" db="EMBL/GenBank/DDBJ databases">
        <title>Insight into the proteome of Arion vulgaris.</title>
        <authorList>
            <person name="Aradska J."/>
            <person name="Bulat T."/>
            <person name="Smidak R."/>
            <person name="Sarate P."/>
            <person name="Gangsoo J."/>
            <person name="Sialana F."/>
            <person name="Bilban M."/>
            <person name="Lubec G."/>
        </authorList>
    </citation>
    <scope>NUCLEOTIDE SEQUENCE</scope>
    <source>
        <tissue evidence="2">Skin</tissue>
    </source>
</reference>
<dbReference type="InterPro" id="IPR039164">
    <property type="entry name" value="UBR1-like"/>
</dbReference>
<evidence type="ECO:0000313" key="2">
    <source>
        <dbReference type="EMBL" id="CEK54887.1"/>
    </source>
</evidence>
<feature type="non-terminal residue" evidence="2">
    <location>
        <position position="96"/>
    </location>
</feature>
<proteinExistence type="inferred from homology"/>
<gene>
    <name evidence="2" type="primary">ORF23853</name>
</gene>
<keyword evidence="1" id="KW-0479">Metal-binding</keyword>
<dbReference type="GO" id="GO:0005737">
    <property type="term" value="C:cytoplasm"/>
    <property type="evidence" value="ECO:0007669"/>
    <property type="project" value="TreeGrafter"/>
</dbReference>
<feature type="non-terminal residue" evidence="2">
    <location>
        <position position="1"/>
    </location>
</feature>
<dbReference type="PANTHER" id="PTHR21497">
    <property type="entry name" value="UBIQUITIN LIGASE E3 ALPHA-RELATED"/>
    <property type="match status" value="1"/>
</dbReference>
<keyword evidence="1" id="KW-0808">Transferase</keyword>
<comment type="pathway">
    <text evidence="1">Protein modification; protein ubiquitination.</text>
</comment>
<keyword evidence="1" id="KW-0862">Zinc</keyword>
<comment type="catalytic activity">
    <reaction evidence="1">
        <text>S-ubiquitinyl-[E2 ubiquitin-conjugating enzyme]-L-cysteine + [acceptor protein]-L-lysine = [E2 ubiquitin-conjugating enzyme]-L-cysteine + N(6)-ubiquitinyl-[acceptor protein]-L-lysine.</text>
        <dbReference type="EC" id="2.3.2.27"/>
    </reaction>
</comment>
<comment type="function">
    <text evidence="1">Ubiquitin ligase protein which is a component of the N-end rule pathway. Recognizes and binds to proteins bearing specific N-terminal residues that are destabilizing according to the N-end rule, leading to their ubiquitination and subsequent degradation.</text>
</comment>
<dbReference type="EC" id="2.3.2.27" evidence="1"/>
<name>A0A0B6YFA7_9EUPU</name>
<keyword evidence="1" id="KW-0863">Zinc-finger</keyword>
<organism evidence="2">
    <name type="scientific">Arion vulgaris</name>
    <dbReference type="NCBI Taxonomy" id="1028688"/>
    <lineage>
        <taxon>Eukaryota</taxon>
        <taxon>Metazoa</taxon>
        <taxon>Spiralia</taxon>
        <taxon>Lophotrochozoa</taxon>
        <taxon>Mollusca</taxon>
        <taxon>Gastropoda</taxon>
        <taxon>Heterobranchia</taxon>
        <taxon>Euthyneura</taxon>
        <taxon>Panpulmonata</taxon>
        <taxon>Eupulmonata</taxon>
        <taxon>Stylommatophora</taxon>
        <taxon>Helicina</taxon>
        <taxon>Arionoidea</taxon>
        <taxon>Arionidae</taxon>
        <taxon>Arion</taxon>
    </lineage>
</organism>
<keyword evidence="1" id="KW-0833">Ubl conjugation pathway</keyword>
<dbReference type="GO" id="GO:0008270">
    <property type="term" value="F:zinc ion binding"/>
    <property type="evidence" value="ECO:0007669"/>
    <property type="project" value="UniProtKB-UniRule"/>
</dbReference>
<dbReference type="GO" id="GO:0071596">
    <property type="term" value="P:ubiquitin-dependent protein catabolic process via the N-end rule pathway"/>
    <property type="evidence" value="ECO:0007669"/>
    <property type="project" value="UniProtKB-UniRule"/>
</dbReference>
<dbReference type="AlphaFoldDB" id="A0A0B6YFA7"/>